<name>A0A2H0RNC5_9BACT</name>
<dbReference type="InterPro" id="IPR006145">
    <property type="entry name" value="PsdUridine_synth_RsuA/RluA"/>
</dbReference>
<dbReference type="NCBIfam" id="TIGR00005">
    <property type="entry name" value="rluA_subfam"/>
    <property type="match status" value="1"/>
</dbReference>
<dbReference type="Proteomes" id="UP000230084">
    <property type="component" value="Unassembled WGS sequence"/>
</dbReference>
<dbReference type="Pfam" id="PF00849">
    <property type="entry name" value="PseudoU_synth_2"/>
    <property type="match status" value="1"/>
</dbReference>
<evidence type="ECO:0000313" key="8">
    <source>
        <dbReference type="Proteomes" id="UP000230084"/>
    </source>
</evidence>
<reference evidence="7 8" key="1">
    <citation type="submission" date="2017-09" db="EMBL/GenBank/DDBJ databases">
        <title>Depth-based differentiation of microbial function through sediment-hosted aquifers and enrichment of novel symbionts in the deep terrestrial subsurface.</title>
        <authorList>
            <person name="Probst A.J."/>
            <person name="Ladd B."/>
            <person name="Jarett J.K."/>
            <person name="Geller-Mcgrath D.E."/>
            <person name="Sieber C.M."/>
            <person name="Emerson J.B."/>
            <person name="Anantharaman K."/>
            <person name="Thomas B.C."/>
            <person name="Malmstrom R."/>
            <person name="Stieglmeier M."/>
            <person name="Klingl A."/>
            <person name="Woyke T."/>
            <person name="Ryan C.M."/>
            <person name="Banfield J.F."/>
        </authorList>
    </citation>
    <scope>NUCLEOTIDE SEQUENCE [LARGE SCALE GENOMIC DNA]</scope>
    <source>
        <strain evidence="7">CG10_big_fil_rev_8_21_14_0_10_50_16</strain>
    </source>
</reference>
<dbReference type="EC" id="5.4.99.-" evidence="5"/>
<evidence type="ECO:0000313" key="7">
    <source>
        <dbReference type="EMBL" id="PIR47255.1"/>
    </source>
</evidence>
<dbReference type="GO" id="GO:0120159">
    <property type="term" value="F:rRNA pseudouridine synthase activity"/>
    <property type="evidence" value="ECO:0007669"/>
    <property type="project" value="UniProtKB-ARBA"/>
</dbReference>
<dbReference type="SMART" id="SM00363">
    <property type="entry name" value="S4"/>
    <property type="match status" value="1"/>
</dbReference>
<keyword evidence="4" id="KW-0694">RNA-binding</keyword>
<dbReference type="InterPro" id="IPR050188">
    <property type="entry name" value="RluA_PseudoU_synthase"/>
</dbReference>
<dbReference type="PANTHER" id="PTHR21600">
    <property type="entry name" value="MITOCHONDRIAL RNA PSEUDOURIDINE SYNTHASE"/>
    <property type="match status" value="1"/>
</dbReference>
<dbReference type="SUPFAM" id="SSF55174">
    <property type="entry name" value="Alpha-L RNA-binding motif"/>
    <property type="match status" value="1"/>
</dbReference>
<dbReference type="Gene3D" id="3.30.2350.10">
    <property type="entry name" value="Pseudouridine synthase"/>
    <property type="match status" value="1"/>
</dbReference>
<dbReference type="AlphaFoldDB" id="A0A2H0RNC5"/>
<comment type="similarity">
    <text evidence="1 5">Belongs to the pseudouridine synthase RluA family.</text>
</comment>
<sequence length="321" mass="36149">MESHVGQFTIDAIDKDARLDVFLARVGETSRAKVQKYIKQSGVEINEDTTYVPHEFLQVGDVVEVADMRFPYEKDETVTDADPMEKKGTLPTLNILFENDDVIVLNKAAGVLVHPTPSSNEYSLMDALVDYVPAMATVGDKPEERAGIVHRLDRMTSGVMIAAKNQEAFLDLKHKFQKRFVYKKYRALVAGSLQKDYDTVLFKIIRSKSAGRMVARPESQEGKDASTDYEVIQRYANATEVDVDLHTGRTHQIRAHFHALGNPVVGDPLYVIKSVKQIPFPRLWLHAYQLTLALPGETEARTFDAPIPPELTELTDRLHKI</sequence>
<comment type="caution">
    <text evidence="7">The sequence shown here is derived from an EMBL/GenBank/DDBJ whole genome shotgun (WGS) entry which is preliminary data.</text>
</comment>
<dbReference type="EMBL" id="PCYM01000010">
    <property type="protein sequence ID" value="PIR47255.1"/>
    <property type="molecule type" value="Genomic_DNA"/>
</dbReference>
<evidence type="ECO:0000256" key="3">
    <source>
        <dbReference type="PIRSR" id="PIRSR606225-1"/>
    </source>
</evidence>
<dbReference type="CDD" id="cd00165">
    <property type="entry name" value="S4"/>
    <property type="match status" value="1"/>
</dbReference>
<dbReference type="GO" id="GO:0003723">
    <property type="term" value="F:RNA binding"/>
    <property type="evidence" value="ECO:0007669"/>
    <property type="project" value="UniProtKB-KW"/>
</dbReference>
<gene>
    <name evidence="7" type="ORF">COV06_04175</name>
</gene>
<evidence type="ECO:0000256" key="5">
    <source>
        <dbReference type="RuleBase" id="RU362028"/>
    </source>
</evidence>
<evidence type="ECO:0000259" key="6">
    <source>
        <dbReference type="SMART" id="SM00363"/>
    </source>
</evidence>
<feature type="domain" description="RNA-binding S4" evidence="6">
    <location>
        <begin position="17"/>
        <end position="76"/>
    </location>
</feature>
<proteinExistence type="inferred from homology"/>
<dbReference type="InterPro" id="IPR036986">
    <property type="entry name" value="S4_RNA-bd_sf"/>
</dbReference>
<accession>A0A2H0RNC5</accession>
<comment type="catalytic activity">
    <reaction evidence="5">
        <text>a uridine in RNA = a pseudouridine in RNA</text>
        <dbReference type="Rhea" id="RHEA:48348"/>
        <dbReference type="Rhea" id="RHEA-COMP:12068"/>
        <dbReference type="Rhea" id="RHEA-COMP:12069"/>
        <dbReference type="ChEBI" id="CHEBI:65314"/>
        <dbReference type="ChEBI" id="CHEBI:65315"/>
    </reaction>
</comment>
<dbReference type="PROSITE" id="PS50889">
    <property type="entry name" value="S4"/>
    <property type="match status" value="1"/>
</dbReference>
<dbReference type="SUPFAM" id="SSF55120">
    <property type="entry name" value="Pseudouridine synthase"/>
    <property type="match status" value="1"/>
</dbReference>
<dbReference type="InterPro" id="IPR002942">
    <property type="entry name" value="S4_RNA-bd"/>
</dbReference>
<protein>
    <recommendedName>
        <fullName evidence="5">Pseudouridine synthase</fullName>
        <ecNumber evidence="5">5.4.99.-</ecNumber>
    </recommendedName>
</protein>
<dbReference type="GO" id="GO:0000455">
    <property type="term" value="P:enzyme-directed rRNA pseudouridine synthesis"/>
    <property type="evidence" value="ECO:0007669"/>
    <property type="project" value="UniProtKB-ARBA"/>
</dbReference>
<dbReference type="PANTHER" id="PTHR21600:SF44">
    <property type="entry name" value="RIBOSOMAL LARGE SUBUNIT PSEUDOURIDINE SYNTHASE D"/>
    <property type="match status" value="1"/>
</dbReference>
<dbReference type="InterPro" id="IPR006224">
    <property type="entry name" value="PsdUridine_synth_RluA-like_CS"/>
</dbReference>
<evidence type="ECO:0000256" key="1">
    <source>
        <dbReference type="ARBA" id="ARBA00010876"/>
    </source>
</evidence>
<evidence type="ECO:0000256" key="4">
    <source>
        <dbReference type="PROSITE-ProRule" id="PRU00182"/>
    </source>
</evidence>
<comment type="function">
    <text evidence="5">Responsible for synthesis of pseudouridine from uracil.</text>
</comment>
<dbReference type="PROSITE" id="PS01129">
    <property type="entry name" value="PSI_RLU"/>
    <property type="match status" value="1"/>
</dbReference>
<feature type="active site" evidence="3">
    <location>
        <position position="153"/>
    </location>
</feature>
<keyword evidence="2 5" id="KW-0413">Isomerase</keyword>
<dbReference type="InterPro" id="IPR006225">
    <property type="entry name" value="PsdUridine_synth_RluC/D"/>
</dbReference>
<dbReference type="CDD" id="cd02869">
    <property type="entry name" value="PseudoU_synth_RluA_like"/>
    <property type="match status" value="1"/>
</dbReference>
<dbReference type="Gene3D" id="3.10.290.10">
    <property type="entry name" value="RNA-binding S4 domain"/>
    <property type="match status" value="1"/>
</dbReference>
<dbReference type="InterPro" id="IPR020103">
    <property type="entry name" value="PsdUridine_synth_cat_dom_sf"/>
</dbReference>
<organism evidence="7 8">
    <name type="scientific">Candidatus Uhrbacteria bacterium CG10_big_fil_rev_8_21_14_0_10_50_16</name>
    <dbReference type="NCBI Taxonomy" id="1975039"/>
    <lineage>
        <taxon>Bacteria</taxon>
        <taxon>Candidatus Uhriibacteriota</taxon>
    </lineage>
</organism>
<evidence type="ECO:0000256" key="2">
    <source>
        <dbReference type="ARBA" id="ARBA00023235"/>
    </source>
</evidence>